<sequence length="112" mass="12925">MRLARINDDMILNLDDVQFAIWEEDRKRVLIGFKSNENSVTTTNKKVLDAICGSEEHSVEYEDAESYRQDNHYRIIINNDHAGAEVIVTKSEVLSLLDQLKTDETLTIKRSK</sequence>
<proteinExistence type="predicted"/>
<evidence type="ECO:0000313" key="1">
    <source>
        <dbReference type="EMBL" id="MDV2912336.1"/>
    </source>
</evidence>
<comment type="caution">
    <text evidence="1">The sequence shown here is derived from an EMBL/GenBank/DDBJ whole genome shotgun (WGS) entry which is preliminary data.</text>
</comment>
<accession>A0AAW8YSI2</accession>
<organism evidence="1 2">
    <name type="scientific">Pediococcus acidilactici</name>
    <dbReference type="NCBI Taxonomy" id="1254"/>
    <lineage>
        <taxon>Bacteria</taxon>
        <taxon>Bacillati</taxon>
        <taxon>Bacillota</taxon>
        <taxon>Bacilli</taxon>
        <taxon>Lactobacillales</taxon>
        <taxon>Lactobacillaceae</taxon>
        <taxon>Pediococcus</taxon>
        <taxon>Pediococcus acidilactici group</taxon>
    </lineage>
</organism>
<dbReference type="AlphaFoldDB" id="A0AAW8YSI2"/>
<gene>
    <name evidence="1" type="ORF">R0H03_10925</name>
</gene>
<dbReference type="RefSeq" id="WP_317052612.1">
    <property type="nucleotide sequence ID" value="NZ_CP140878.1"/>
</dbReference>
<dbReference type="EMBL" id="JAWJAX010000035">
    <property type="protein sequence ID" value="MDV2912336.1"/>
    <property type="molecule type" value="Genomic_DNA"/>
</dbReference>
<reference evidence="1" key="2">
    <citation type="submission" date="2023-10" db="EMBL/GenBank/DDBJ databases">
        <authorList>
            <person name="Khurajog B."/>
        </authorList>
    </citation>
    <scope>NUCLEOTIDE SEQUENCE</scope>
    <source>
        <strain evidence="1">BF14</strain>
    </source>
</reference>
<evidence type="ECO:0008006" key="3">
    <source>
        <dbReference type="Google" id="ProtNLM"/>
    </source>
</evidence>
<protein>
    <recommendedName>
        <fullName evidence="3">DUF1828 domain-containing protein</fullName>
    </recommendedName>
</protein>
<evidence type="ECO:0000313" key="2">
    <source>
        <dbReference type="Proteomes" id="UP001280415"/>
    </source>
</evidence>
<dbReference type="Proteomes" id="UP001280415">
    <property type="component" value="Unassembled WGS sequence"/>
</dbReference>
<name>A0AAW8YSI2_PEDAC</name>
<reference evidence="1" key="1">
    <citation type="journal article" date="2023" name="PeerJ">
        <title>Selection and evaluation of lactic acid bacteria from chicken feces in Thailand as potential probiotics.</title>
        <authorList>
            <person name="Khurajog B."/>
            <person name="Disastra Y."/>
            <person name="Lawwyne L.D."/>
            <person name="Sirichokchatchawan W."/>
            <person name="Niyomtham W."/>
            <person name="Yindee J."/>
            <person name="Hampson D.J."/>
            <person name="Prapasarakul N."/>
        </authorList>
    </citation>
    <scope>NUCLEOTIDE SEQUENCE</scope>
    <source>
        <strain evidence="1">BF14</strain>
    </source>
</reference>